<keyword evidence="5 11" id="KW-0813">Transport</keyword>
<dbReference type="GO" id="GO:0005794">
    <property type="term" value="C:Golgi apparatus"/>
    <property type="evidence" value="ECO:0007669"/>
    <property type="project" value="UniProtKB-SubCell"/>
</dbReference>
<dbReference type="InterPro" id="IPR022775">
    <property type="entry name" value="AP_mu_sigma_su"/>
</dbReference>
<sequence>MINFFLVQNRQGKVRAAKWWVPYDDAERAKLALEAHRVVNARHSKFTNFVEFRDHKLVYRRYAGLYFYLCVDVSDNELAALELIHLFVEALDAYFGNVCELDLVFNFAKVYQMLDEIVVGGELIETSKARILQRVDELDQLP</sequence>
<dbReference type="STRING" id="1257118.L8HIN1"/>
<dbReference type="GO" id="GO:0072583">
    <property type="term" value="P:clathrin-dependent endocytosis"/>
    <property type="evidence" value="ECO:0007669"/>
    <property type="project" value="InterPro"/>
</dbReference>
<evidence type="ECO:0000256" key="4">
    <source>
        <dbReference type="ARBA" id="ARBA00006972"/>
    </source>
</evidence>
<dbReference type="AlphaFoldDB" id="L8HIN1"/>
<protein>
    <recommendedName>
        <fullName evidence="11">AP complex subunit sigma</fullName>
    </recommendedName>
</protein>
<dbReference type="GO" id="GO:0030122">
    <property type="term" value="C:AP-2 adaptor complex"/>
    <property type="evidence" value="ECO:0007669"/>
    <property type="project" value="InterPro"/>
</dbReference>
<keyword evidence="10" id="KW-0168">Coated pit</keyword>
<evidence type="ECO:0000259" key="12">
    <source>
        <dbReference type="Pfam" id="PF01217"/>
    </source>
</evidence>
<accession>L8HIN1</accession>
<dbReference type="EMBL" id="KB007805">
    <property type="protein sequence ID" value="ELR25057.1"/>
    <property type="molecule type" value="Genomic_DNA"/>
</dbReference>
<evidence type="ECO:0000256" key="1">
    <source>
        <dbReference type="ARBA" id="ARBA00004236"/>
    </source>
</evidence>
<dbReference type="InterPro" id="IPR016635">
    <property type="entry name" value="AP_complex_ssu"/>
</dbReference>
<dbReference type="FunFam" id="3.30.450.60:FF:000010">
    <property type="entry name" value="AP complex subunit sigma"/>
    <property type="match status" value="1"/>
</dbReference>
<evidence type="ECO:0000256" key="11">
    <source>
        <dbReference type="PIRNR" id="PIRNR015588"/>
    </source>
</evidence>
<dbReference type="InterPro" id="IPR011012">
    <property type="entry name" value="Longin-like_dom_sf"/>
</dbReference>
<dbReference type="OMA" id="QSNFVEY"/>
<evidence type="ECO:0000313" key="14">
    <source>
        <dbReference type="Proteomes" id="UP000011083"/>
    </source>
</evidence>
<evidence type="ECO:0000256" key="6">
    <source>
        <dbReference type="ARBA" id="ARBA00022475"/>
    </source>
</evidence>
<comment type="similarity">
    <text evidence="4 11">Belongs to the adaptor complexes small subunit family.</text>
</comment>
<dbReference type="PIRSF" id="PIRSF015588">
    <property type="entry name" value="AP_complex_sigma"/>
    <property type="match status" value="1"/>
</dbReference>
<comment type="subcellular location">
    <subcellularLocation>
        <location evidence="1">Cell membrane</location>
    </subcellularLocation>
    <subcellularLocation>
        <location evidence="3">Golgi apparatus</location>
        <location evidence="3">trans-Golgi network</location>
    </subcellularLocation>
    <subcellularLocation>
        <location evidence="2">Membrane</location>
        <location evidence="2">Coated pit</location>
        <topology evidence="2">Peripheral membrane protein</topology>
        <orientation evidence="2">Cytoplasmic side</orientation>
    </subcellularLocation>
</comment>
<dbReference type="GeneID" id="14926098"/>
<name>L8HIN1_ACACF</name>
<organism evidence="13 14">
    <name type="scientific">Acanthamoeba castellanii (strain ATCC 30010 / Neff)</name>
    <dbReference type="NCBI Taxonomy" id="1257118"/>
    <lineage>
        <taxon>Eukaryota</taxon>
        <taxon>Amoebozoa</taxon>
        <taxon>Discosea</taxon>
        <taxon>Longamoebia</taxon>
        <taxon>Centramoebida</taxon>
        <taxon>Acanthamoebidae</taxon>
        <taxon>Acanthamoeba</taxon>
    </lineage>
</organism>
<dbReference type="Proteomes" id="UP000011083">
    <property type="component" value="Unassembled WGS sequence"/>
</dbReference>
<proteinExistence type="inferred from homology"/>
<keyword evidence="8 11" id="KW-0653">Protein transport</keyword>
<dbReference type="InterPro" id="IPR027156">
    <property type="entry name" value="APS2"/>
</dbReference>
<evidence type="ECO:0000256" key="3">
    <source>
        <dbReference type="ARBA" id="ARBA00004601"/>
    </source>
</evidence>
<evidence type="ECO:0000256" key="7">
    <source>
        <dbReference type="ARBA" id="ARBA00022583"/>
    </source>
</evidence>
<dbReference type="GO" id="GO:0035615">
    <property type="term" value="F:clathrin adaptor activity"/>
    <property type="evidence" value="ECO:0007669"/>
    <property type="project" value="InterPro"/>
</dbReference>
<keyword evidence="6" id="KW-1003">Cell membrane</keyword>
<dbReference type="RefSeq" id="XP_004357447.1">
    <property type="nucleotide sequence ID" value="XM_004357391.1"/>
</dbReference>
<dbReference type="Gene3D" id="3.30.450.60">
    <property type="match status" value="1"/>
</dbReference>
<evidence type="ECO:0000256" key="2">
    <source>
        <dbReference type="ARBA" id="ARBA00004277"/>
    </source>
</evidence>
<dbReference type="SUPFAM" id="SSF64356">
    <property type="entry name" value="SNARE-like"/>
    <property type="match status" value="1"/>
</dbReference>
<dbReference type="PROSITE" id="PS00989">
    <property type="entry name" value="CLAT_ADAPTOR_S"/>
    <property type="match status" value="1"/>
</dbReference>
<reference evidence="13 14" key="1">
    <citation type="journal article" date="2013" name="Genome Biol.">
        <title>Genome of Acanthamoeba castellanii highlights extensive lateral gene transfer and early evolution of tyrosine kinase signaling.</title>
        <authorList>
            <person name="Clarke M."/>
            <person name="Lohan A.J."/>
            <person name="Liu B."/>
            <person name="Lagkouvardos I."/>
            <person name="Roy S."/>
            <person name="Zafar N."/>
            <person name="Bertelli C."/>
            <person name="Schilde C."/>
            <person name="Kianianmomeni A."/>
            <person name="Burglin T.R."/>
            <person name="Frech C."/>
            <person name="Turcotte B."/>
            <person name="Kopec K.O."/>
            <person name="Synnott J.M."/>
            <person name="Choo C."/>
            <person name="Paponov I."/>
            <person name="Finkler A."/>
            <person name="Soon Heng Tan C."/>
            <person name="Hutchins A.P."/>
            <person name="Weinmeier T."/>
            <person name="Rattei T."/>
            <person name="Chu J.S."/>
            <person name="Gimenez G."/>
            <person name="Irimia M."/>
            <person name="Rigden D.J."/>
            <person name="Fitzpatrick D.A."/>
            <person name="Lorenzo-Morales J."/>
            <person name="Bateman A."/>
            <person name="Chiu C.H."/>
            <person name="Tang P."/>
            <person name="Hegemann P."/>
            <person name="Fromm H."/>
            <person name="Raoult D."/>
            <person name="Greub G."/>
            <person name="Miranda-Saavedra D."/>
            <person name="Chen N."/>
            <person name="Nash P."/>
            <person name="Ginger M.L."/>
            <person name="Horn M."/>
            <person name="Schaap P."/>
            <person name="Caler L."/>
            <person name="Loftus B."/>
        </authorList>
    </citation>
    <scope>NUCLEOTIDE SEQUENCE [LARGE SCALE GENOMIC DNA]</scope>
    <source>
        <strain evidence="13 14">Neff</strain>
    </source>
</reference>
<evidence type="ECO:0000256" key="8">
    <source>
        <dbReference type="ARBA" id="ARBA00022927"/>
    </source>
</evidence>
<keyword evidence="9 11" id="KW-0472">Membrane</keyword>
<keyword evidence="7" id="KW-0254">Endocytosis</keyword>
<dbReference type="Pfam" id="PF01217">
    <property type="entry name" value="Clat_adaptor_s"/>
    <property type="match status" value="1"/>
</dbReference>
<gene>
    <name evidence="13" type="ORF">ACA1_287560</name>
</gene>
<dbReference type="GO" id="GO:0006886">
    <property type="term" value="P:intracellular protein transport"/>
    <property type="evidence" value="ECO:0007669"/>
    <property type="project" value="UniProtKB-UniRule"/>
</dbReference>
<dbReference type="VEuPathDB" id="AmoebaDB:ACA1_287560"/>
<evidence type="ECO:0000256" key="10">
    <source>
        <dbReference type="ARBA" id="ARBA00023176"/>
    </source>
</evidence>
<dbReference type="OrthoDB" id="371463at2759"/>
<dbReference type="CDD" id="cd14833">
    <property type="entry name" value="AP2_sigma"/>
    <property type="match status" value="1"/>
</dbReference>
<dbReference type="InterPro" id="IPR000804">
    <property type="entry name" value="Clathrin_sm-chain_CS"/>
</dbReference>
<evidence type="ECO:0000313" key="13">
    <source>
        <dbReference type="EMBL" id="ELR25057.1"/>
    </source>
</evidence>
<dbReference type="KEGG" id="acan:ACA1_287560"/>
<evidence type="ECO:0000256" key="5">
    <source>
        <dbReference type="ARBA" id="ARBA00022448"/>
    </source>
</evidence>
<keyword evidence="14" id="KW-1185">Reference proteome</keyword>
<evidence type="ECO:0000256" key="9">
    <source>
        <dbReference type="ARBA" id="ARBA00023136"/>
    </source>
</evidence>
<feature type="domain" description="AP complex mu/sigma subunit" evidence="12">
    <location>
        <begin position="1"/>
        <end position="140"/>
    </location>
</feature>
<dbReference type="PANTHER" id="PTHR11753">
    <property type="entry name" value="ADAPTOR COMPLEXES SMALL SUBUNIT FAMILY"/>
    <property type="match status" value="1"/>
</dbReference>